<dbReference type="SUPFAM" id="SSF56672">
    <property type="entry name" value="DNA/RNA polymerases"/>
    <property type="match status" value="1"/>
</dbReference>
<accession>A0A5J4NN97</accession>
<sequence length="231" mass="25849">MKIIERGEKFVWSPECHAAFNTLGDKLNSLSILASTNFSPTVGPCILDTDASDLAIGAVLSQKSANGEVMIAYASRLLDKRERRYCTTRREMITTLAVSIARAAVTRMLKLCPAPLWKLLMLLSTSPAGATWAHYQLNDPYIFNIYRRQLDGNPKPTGRQIEGNPPEERCLWPQWNNLRVIYGVLNLFGRTKGTYRLIFSPGKNSEVVRGARLEAGYAGKRTTEAAVRRPF</sequence>
<evidence type="ECO:0000313" key="3">
    <source>
        <dbReference type="Proteomes" id="UP000324629"/>
    </source>
</evidence>
<evidence type="ECO:0000259" key="1">
    <source>
        <dbReference type="Pfam" id="PF17919"/>
    </source>
</evidence>
<gene>
    <name evidence="2" type="ORF">DEA37_0002882</name>
</gene>
<evidence type="ECO:0000313" key="2">
    <source>
        <dbReference type="EMBL" id="KAA3677041.1"/>
    </source>
</evidence>
<dbReference type="PANTHER" id="PTHR34072">
    <property type="entry name" value="ENZYMATIC POLYPROTEIN-RELATED"/>
    <property type="match status" value="1"/>
</dbReference>
<reference evidence="2 3" key="1">
    <citation type="journal article" date="2019" name="Gigascience">
        <title>Whole-genome sequence of the oriental lung fluke Paragonimus westermani.</title>
        <authorList>
            <person name="Oey H."/>
            <person name="Zakrzewski M."/>
            <person name="Narain K."/>
            <person name="Devi K.R."/>
            <person name="Agatsuma T."/>
            <person name="Nawaratna S."/>
            <person name="Gobert G.N."/>
            <person name="Jones M.K."/>
            <person name="Ragan M.A."/>
            <person name="McManus D.P."/>
            <person name="Krause L."/>
        </authorList>
    </citation>
    <scope>NUCLEOTIDE SEQUENCE [LARGE SCALE GENOMIC DNA]</scope>
    <source>
        <strain evidence="2 3">IND2009</strain>
    </source>
</reference>
<dbReference type="Pfam" id="PF17919">
    <property type="entry name" value="RT_RNaseH_2"/>
    <property type="match status" value="1"/>
</dbReference>
<dbReference type="InterPro" id="IPR043502">
    <property type="entry name" value="DNA/RNA_pol_sf"/>
</dbReference>
<dbReference type="Proteomes" id="UP000324629">
    <property type="component" value="Unassembled WGS sequence"/>
</dbReference>
<dbReference type="EMBL" id="QNGE01001688">
    <property type="protein sequence ID" value="KAA3677041.1"/>
    <property type="molecule type" value="Genomic_DNA"/>
</dbReference>
<protein>
    <recommendedName>
        <fullName evidence="1">Reverse transcriptase/retrotransposon-derived protein RNase H-like domain-containing protein</fullName>
    </recommendedName>
</protein>
<keyword evidence="3" id="KW-1185">Reference proteome</keyword>
<feature type="domain" description="Reverse transcriptase/retrotransposon-derived protein RNase H-like" evidence="1">
    <location>
        <begin position="12"/>
        <end position="95"/>
    </location>
</feature>
<name>A0A5J4NN97_9TREM</name>
<dbReference type="InterPro" id="IPR041577">
    <property type="entry name" value="RT_RNaseH_2"/>
</dbReference>
<dbReference type="AlphaFoldDB" id="A0A5J4NN97"/>
<comment type="caution">
    <text evidence="2">The sequence shown here is derived from an EMBL/GenBank/DDBJ whole genome shotgun (WGS) entry which is preliminary data.</text>
</comment>
<organism evidence="2 3">
    <name type="scientific">Paragonimus westermani</name>
    <dbReference type="NCBI Taxonomy" id="34504"/>
    <lineage>
        <taxon>Eukaryota</taxon>
        <taxon>Metazoa</taxon>
        <taxon>Spiralia</taxon>
        <taxon>Lophotrochozoa</taxon>
        <taxon>Platyhelminthes</taxon>
        <taxon>Trematoda</taxon>
        <taxon>Digenea</taxon>
        <taxon>Plagiorchiida</taxon>
        <taxon>Troglotremata</taxon>
        <taxon>Troglotrematidae</taxon>
        <taxon>Paragonimus</taxon>
    </lineage>
</organism>
<proteinExistence type="predicted"/>
<dbReference type="PANTHER" id="PTHR34072:SF49">
    <property type="entry name" value="RIBONUCLEASE H"/>
    <property type="match status" value="1"/>
</dbReference>